<dbReference type="InterPro" id="IPR024312">
    <property type="entry name" value="TACC_fungi"/>
</dbReference>
<evidence type="ECO:0000256" key="1">
    <source>
        <dbReference type="SAM" id="Coils"/>
    </source>
</evidence>
<feature type="coiled-coil region" evidence="1">
    <location>
        <begin position="588"/>
        <end position="622"/>
    </location>
</feature>
<dbReference type="VEuPathDB" id="FungiDB:NEUTE1DRAFT_76011"/>
<feature type="region of interest" description="Disordered" evidence="2">
    <location>
        <begin position="634"/>
        <end position="810"/>
    </location>
</feature>
<proteinExistence type="predicted"/>
<dbReference type="RefSeq" id="XP_009847901.1">
    <property type="nucleotide sequence ID" value="XM_009849599.1"/>
</dbReference>
<reference evidence="4" key="1">
    <citation type="journal article" date="2011" name="Genetics">
        <title>Massive changes in genome architecture accompany the transition to self-fertility in the filamentous fungus Neurospora tetrasperma.</title>
        <authorList>
            <person name="Ellison C.E."/>
            <person name="Stajich J.E."/>
            <person name="Jacobson D.J."/>
            <person name="Natvig D.O."/>
            <person name="Lapidus A."/>
            <person name="Foster B."/>
            <person name="Aerts A."/>
            <person name="Riley R."/>
            <person name="Lindquist E.A."/>
            <person name="Grigoriev I.V."/>
            <person name="Taylor J.W."/>
        </authorList>
    </citation>
    <scope>NUCLEOTIDE SEQUENCE [LARGE SCALE GENOMIC DNA]</scope>
    <source>
        <strain evidence="4">FGSC 2508 / P0657</strain>
    </source>
</reference>
<dbReference type="HOGENOM" id="CLU_010168_0_1_1"/>
<feature type="compositionally biased region" description="Gly residues" evidence="2">
    <location>
        <begin position="786"/>
        <end position="810"/>
    </location>
</feature>
<dbReference type="GeneID" id="20829853"/>
<dbReference type="PANTHER" id="PTHR13924">
    <property type="entry name" value="TRANSFORMING ACIDIC COILED-COIL CONTAINING PROTEIN 1/2"/>
    <property type="match status" value="1"/>
</dbReference>
<feature type="compositionally biased region" description="Polar residues" evidence="2">
    <location>
        <begin position="41"/>
        <end position="69"/>
    </location>
</feature>
<feature type="compositionally biased region" description="Polar residues" evidence="2">
    <location>
        <begin position="335"/>
        <end position="350"/>
    </location>
</feature>
<dbReference type="Proteomes" id="UP000008065">
    <property type="component" value="Unassembled WGS sequence"/>
</dbReference>
<dbReference type="PANTHER" id="PTHR13924:SF10">
    <property type="entry name" value="TRANSFORMING ACIDIC COILED-COIL PROTEIN, ISOFORM K"/>
    <property type="match status" value="1"/>
</dbReference>
<dbReference type="AlphaFoldDB" id="F8MDM8"/>
<feature type="coiled-coil region" evidence="1">
    <location>
        <begin position="527"/>
        <end position="561"/>
    </location>
</feature>
<dbReference type="InterPro" id="IPR039915">
    <property type="entry name" value="TACC"/>
</dbReference>
<feature type="compositionally biased region" description="Basic and acidic residues" evidence="2">
    <location>
        <begin position="156"/>
        <end position="171"/>
    </location>
</feature>
<evidence type="ECO:0000256" key="2">
    <source>
        <dbReference type="SAM" id="MobiDB-lite"/>
    </source>
</evidence>
<feature type="region of interest" description="Disordered" evidence="2">
    <location>
        <begin position="191"/>
        <end position="226"/>
    </location>
</feature>
<dbReference type="EMBL" id="GL891302">
    <property type="protein sequence ID" value="EGO60666.1"/>
    <property type="molecule type" value="Genomic_DNA"/>
</dbReference>
<evidence type="ECO:0000313" key="3">
    <source>
        <dbReference type="EMBL" id="EGO60666.1"/>
    </source>
</evidence>
<feature type="compositionally biased region" description="Basic and acidic residues" evidence="2">
    <location>
        <begin position="215"/>
        <end position="225"/>
    </location>
</feature>
<organism evidence="3 4">
    <name type="scientific">Neurospora tetrasperma (strain FGSC 2508 / ATCC MYA-4615 / P0657)</name>
    <dbReference type="NCBI Taxonomy" id="510951"/>
    <lineage>
        <taxon>Eukaryota</taxon>
        <taxon>Fungi</taxon>
        <taxon>Dikarya</taxon>
        <taxon>Ascomycota</taxon>
        <taxon>Pezizomycotina</taxon>
        <taxon>Sordariomycetes</taxon>
        <taxon>Sordariomycetidae</taxon>
        <taxon>Sordariales</taxon>
        <taxon>Sordariaceae</taxon>
        <taxon>Neurospora</taxon>
    </lineage>
</organism>
<evidence type="ECO:0000313" key="4">
    <source>
        <dbReference type="Proteomes" id="UP000008065"/>
    </source>
</evidence>
<feature type="compositionally biased region" description="Polar residues" evidence="2">
    <location>
        <begin position="8"/>
        <end position="20"/>
    </location>
</feature>
<feature type="compositionally biased region" description="Polar residues" evidence="2">
    <location>
        <begin position="318"/>
        <end position="327"/>
    </location>
</feature>
<feature type="coiled-coil region" evidence="1">
    <location>
        <begin position="391"/>
        <end position="502"/>
    </location>
</feature>
<keyword evidence="1" id="KW-0175">Coiled coil</keyword>
<keyword evidence="4" id="KW-1185">Reference proteome</keyword>
<accession>F8MDM8</accession>
<feature type="region of interest" description="Disordered" evidence="2">
    <location>
        <begin position="1"/>
        <end position="171"/>
    </location>
</feature>
<dbReference type="GO" id="GO:0005737">
    <property type="term" value="C:cytoplasm"/>
    <property type="evidence" value="ECO:0007669"/>
    <property type="project" value="TreeGrafter"/>
</dbReference>
<protein>
    <submittedName>
        <fullName evidence="3">Uncharacterized protein</fullName>
    </submittedName>
</protein>
<feature type="region of interest" description="Disordered" evidence="2">
    <location>
        <begin position="260"/>
        <end position="365"/>
    </location>
</feature>
<dbReference type="Pfam" id="PF12709">
    <property type="entry name" value="Fungal_TACC"/>
    <property type="match status" value="1"/>
</dbReference>
<dbReference type="Gene3D" id="1.10.287.1490">
    <property type="match status" value="1"/>
</dbReference>
<gene>
    <name evidence="3" type="ORF">NEUTE1DRAFT_76011</name>
</gene>
<feature type="compositionally biased region" description="Polar residues" evidence="2">
    <location>
        <begin position="296"/>
        <end position="308"/>
    </location>
</feature>
<feature type="compositionally biased region" description="Polar residues" evidence="2">
    <location>
        <begin position="269"/>
        <end position="286"/>
    </location>
</feature>
<name>F8MDM8_NEUT8</name>
<dbReference type="GO" id="GO:0007052">
    <property type="term" value="P:mitotic spindle organization"/>
    <property type="evidence" value="ECO:0007669"/>
    <property type="project" value="InterPro"/>
</dbReference>
<sequence>MLGPLSPMPTSVPLNLSTPISDRRQEISDIMDMDLDDAPSRRNNTQQTTAGDNADNSKSSEADNTTSPPISRDPSPPKSARPMSRIISGNELSPLKILQHQAQPQPLPESADSPLSPVAKSMAPPPLPQSARKTPIKRFPVKVNPSLPGSETTRSSSRDSQDRRISLQDVIRENGGIKQAIDIFEDDDVDMTGIEGDSGSKDTLLQNTSGNSTGSEHEQATREESVCEGNDTIVSTFSTFSAVPDLTKFSHMRSESASRFPVLGGGVSPTKQTPRVNGLVPNNKTTTGKKRDFDSGNASNLLDFTDSSRYGGYGAPQASPTRRTQFASPRPGSTDLATTTPHRPGSNLSNILDFDIPPMPTPRSVPTITPRELETLKSGFLSEISSLKASLSGKEAEVTSLKTAVSDAEKRVGECMERLHEVESMHESLEAEKNTWERRGREMEAVLRQVKEEIVLGRREREELEFKLDEAEKRREAAEMMAQDAESKMAGMRAEVEMAVERVARELHALYKSKHETKVAALKKSYESRWEKKVRDLQTQVDELSRENEELRKQRDQDKTALATLNPARLTELEEERKADRARNAVQIREFEAEVEKLVAILQTVKDDNDELRALLEQERVEKGELVRLAEEMMSMQQEPPTPAPAPAPTHLSTSNGRGRADRRGSDVSATSNGDSGHHAPQPASMTSKIGAKPRLGLGGGPGAVRAPIKTQSASGIAPPSGMEGAFRAGGVGRPTSMRAPGGSGLGLKVSAGTRIGLGGGSGHGRAQSATTSGPNGVSGLPRPGSGMGLRGSGTLGGGGFGGTGGYRGH</sequence>
<dbReference type="KEGG" id="nte:NEUTE1DRAFT76011"/>
<dbReference type="OrthoDB" id="5367584at2759"/>
<feature type="compositionally biased region" description="Polar residues" evidence="2">
    <location>
        <begin position="201"/>
        <end position="214"/>
    </location>
</feature>